<dbReference type="EMBL" id="PJNB01000001">
    <property type="protein sequence ID" value="PKW15272.1"/>
    <property type="molecule type" value="Genomic_DNA"/>
</dbReference>
<dbReference type="InterPro" id="IPR010310">
    <property type="entry name" value="T7SS_ESAT-6-like"/>
</dbReference>
<gene>
    <name evidence="1" type="ORF">A8926_2965</name>
</gene>
<protein>
    <submittedName>
        <fullName evidence="1">WXG100 family type VII secretion target</fullName>
    </submittedName>
</protein>
<proteinExistence type="predicted"/>
<dbReference type="OrthoDB" id="4247883at2"/>
<comment type="caution">
    <text evidence="1">The sequence shown here is derived from an EMBL/GenBank/DDBJ whole genome shotgun (WGS) entry which is preliminary data.</text>
</comment>
<dbReference type="Pfam" id="PF06013">
    <property type="entry name" value="WXG100"/>
    <property type="match status" value="1"/>
</dbReference>
<sequence>MTGFDVRPEALRGASPQFDGAADKLQAALDKLNGVLQAEGECWGNDEAGQEFAKDYKPGSQSATDAFTGLTGALHQIRGELDNTAKTWETDDTNNADSFR</sequence>
<name>A0A2N3XX78_SACSN</name>
<dbReference type="AlphaFoldDB" id="A0A2N3XX78"/>
<evidence type="ECO:0000313" key="1">
    <source>
        <dbReference type="EMBL" id="PKW15272.1"/>
    </source>
</evidence>
<reference evidence="1" key="1">
    <citation type="submission" date="2017-12" db="EMBL/GenBank/DDBJ databases">
        <title>Sequencing the genomes of 1000 Actinobacteria strains.</title>
        <authorList>
            <person name="Klenk H.-P."/>
        </authorList>
    </citation>
    <scope>NUCLEOTIDE SEQUENCE [LARGE SCALE GENOMIC DNA]</scope>
    <source>
        <strain evidence="1">DSM 44228</strain>
    </source>
</reference>
<dbReference type="Proteomes" id="UP000233786">
    <property type="component" value="Unassembled WGS sequence"/>
</dbReference>
<evidence type="ECO:0000313" key="2">
    <source>
        <dbReference type="Proteomes" id="UP000233786"/>
    </source>
</evidence>
<dbReference type="Gene3D" id="1.10.287.1060">
    <property type="entry name" value="ESAT-6-like"/>
    <property type="match status" value="1"/>
</dbReference>
<dbReference type="InterPro" id="IPR036689">
    <property type="entry name" value="ESAT-6-like_sf"/>
</dbReference>
<dbReference type="STRING" id="994479.GCA_000194155_02476"/>
<keyword evidence="2" id="KW-1185">Reference proteome</keyword>
<organism evidence="1 2">
    <name type="scientific">Saccharopolyspora spinosa</name>
    <dbReference type="NCBI Taxonomy" id="60894"/>
    <lineage>
        <taxon>Bacteria</taxon>
        <taxon>Bacillati</taxon>
        <taxon>Actinomycetota</taxon>
        <taxon>Actinomycetes</taxon>
        <taxon>Pseudonocardiales</taxon>
        <taxon>Pseudonocardiaceae</taxon>
        <taxon>Saccharopolyspora</taxon>
    </lineage>
</organism>
<accession>A0A2N3XX78</accession>
<dbReference type="SUPFAM" id="SSF140453">
    <property type="entry name" value="EsxAB dimer-like"/>
    <property type="match status" value="1"/>
</dbReference>
<dbReference type="RefSeq" id="WP_049887591.1">
    <property type="nucleotide sequence ID" value="NZ_CP061007.1"/>
</dbReference>